<evidence type="ECO:0000313" key="2">
    <source>
        <dbReference type="Proteomes" id="UP000054092"/>
    </source>
</evidence>
<dbReference type="EMBL" id="LGGP01000279">
    <property type="protein sequence ID" value="KUK79247.1"/>
    <property type="molecule type" value="Genomic_DNA"/>
</dbReference>
<name>A0A101HLX9_9BACT</name>
<evidence type="ECO:0000313" key="1">
    <source>
        <dbReference type="EMBL" id="KUK79247.1"/>
    </source>
</evidence>
<dbReference type="AlphaFoldDB" id="A0A101HLX9"/>
<dbReference type="Proteomes" id="UP000054092">
    <property type="component" value="Unassembled WGS sequence"/>
</dbReference>
<comment type="caution">
    <text evidence="1">The sequence shown here is derived from an EMBL/GenBank/DDBJ whole genome shotgun (WGS) entry which is preliminary data.</text>
</comment>
<organism evidence="1 2">
    <name type="scientific">Mesotoga prima</name>
    <dbReference type="NCBI Taxonomy" id="1184387"/>
    <lineage>
        <taxon>Bacteria</taxon>
        <taxon>Thermotogati</taxon>
        <taxon>Thermotogota</taxon>
        <taxon>Thermotogae</taxon>
        <taxon>Kosmotogales</taxon>
        <taxon>Kosmotogaceae</taxon>
        <taxon>Mesotoga</taxon>
    </lineage>
</organism>
<sequence length="29" mass="3338">MSWEIAVIELAGFYGEANGCKNEERRARH</sequence>
<accession>A0A101HLX9</accession>
<gene>
    <name evidence="1" type="ORF">XD94_1440</name>
</gene>
<protein>
    <submittedName>
        <fullName evidence="1">Uncharacterized protein</fullName>
    </submittedName>
</protein>
<proteinExistence type="predicted"/>
<reference evidence="2" key="1">
    <citation type="journal article" date="2015" name="MBio">
        <title>Genome-Resolved Metagenomic Analysis Reveals Roles for Candidate Phyla and Other Microbial Community Members in Biogeochemical Transformations in Oil Reservoirs.</title>
        <authorList>
            <person name="Hu P."/>
            <person name="Tom L."/>
            <person name="Singh A."/>
            <person name="Thomas B.C."/>
            <person name="Baker B.J."/>
            <person name="Piceno Y.M."/>
            <person name="Andersen G.L."/>
            <person name="Banfield J.F."/>
        </authorList>
    </citation>
    <scope>NUCLEOTIDE SEQUENCE [LARGE SCALE GENOMIC DNA]</scope>
</reference>